<evidence type="ECO:0000313" key="9">
    <source>
        <dbReference type="Proteomes" id="UP000477980"/>
    </source>
</evidence>
<name>A0A6G1VIG9_9BACT</name>
<feature type="chain" id="PRO_5026227044" evidence="6">
    <location>
        <begin position="19"/>
        <end position="644"/>
    </location>
</feature>
<comment type="similarity">
    <text evidence="2">Belongs to the SusD family.</text>
</comment>
<evidence type="ECO:0000256" key="2">
    <source>
        <dbReference type="ARBA" id="ARBA00006275"/>
    </source>
</evidence>
<dbReference type="EMBL" id="VZAH01000024">
    <property type="protein sequence ID" value="MQP13335.1"/>
    <property type="molecule type" value="Genomic_DNA"/>
</dbReference>
<dbReference type="OrthoDB" id="5694214at2"/>
<evidence type="ECO:0000256" key="5">
    <source>
        <dbReference type="ARBA" id="ARBA00023237"/>
    </source>
</evidence>
<keyword evidence="4" id="KW-0472">Membrane</keyword>
<sequence>MIKNIIKIGMFGVLALTAASCQDTMDTHPTTTFDEATVWGSKATANAFVNATYDNVINMFTGSSSCVGWESRTPNGARCSQVGEGIDGIATELGIDRTSDFGISRFSLLRRCNMIIEKAQASTMTEGEKAEIVAKGRFLRGLVFYDLTRKMGRFVPITSVIQADQEEKARVPMTSSVDESYKLVVEDLEAAIPNMPVEAKPGEPTKYAAELLLSRACLQAYAYTKKAEYLDKVITYASDVTQNCSLSDNYGGLFNETDETNAEILWGYYRLKANTKIGNYEELIRTYPNISQDDCINSKSPIHFKNPNGRTYEGWAIYFPTQDLVDQYLVTDEKTGEALPWNETSQYKENVESIDPNTVTTEGQLDAYEQENGNARRMPTPQDFQQLNTAYPTNLHYGKLKAGSTRNISELMYSGRDARFASSIVYDGCSWIGETVETNLGGNCSMGVRDKEDGGWYNTTTGYYWRKSNIENPEPRAYFDCLVQLHYVMCRTGEAYMNLAEAYLLKHDVTNAVKALNATRVKHGKIAPSTATTEEAAWADYIRERRVEMANENGDIYFSYLRWGKYGGYANHGREAGDIIYDLDRPVYKMEISRDRSQMLVNQLTLLGSAQRQFTTKRYLFPIAQSFLDKREAYDLDHQQNEGW</sequence>
<dbReference type="Pfam" id="PF07980">
    <property type="entry name" value="SusD_RagB"/>
    <property type="match status" value="1"/>
</dbReference>
<organism evidence="8 9">
    <name type="scientific">Segatella copri</name>
    <dbReference type="NCBI Taxonomy" id="165179"/>
    <lineage>
        <taxon>Bacteria</taxon>
        <taxon>Pseudomonadati</taxon>
        <taxon>Bacteroidota</taxon>
        <taxon>Bacteroidia</taxon>
        <taxon>Bacteroidales</taxon>
        <taxon>Prevotellaceae</taxon>
        <taxon>Segatella</taxon>
    </lineage>
</organism>
<dbReference type="PROSITE" id="PS51257">
    <property type="entry name" value="PROKAR_LIPOPROTEIN"/>
    <property type="match status" value="1"/>
</dbReference>
<evidence type="ECO:0000256" key="4">
    <source>
        <dbReference type="ARBA" id="ARBA00023136"/>
    </source>
</evidence>
<accession>A0A6G1VIG9</accession>
<feature type="signal peptide" evidence="6">
    <location>
        <begin position="1"/>
        <end position="18"/>
    </location>
</feature>
<evidence type="ECO:0000259" key="7">
    <source>
        <dbReference type="Pfam" id="PF07980"/>
    </source>
</evidence>
<keyword evidence="5" id="KW-0998">Cell outer membrane</keyword>
<evidence type="ECO:0000256" key="1">
    <source>
        <dbReference type="ARBA" id="ARBA00004442"/>
    </source>
</evidence>
<dbReference type="Proteomes" id="UP000477980">
    <property type="component" value="Unassembled WGS sequence"/>
</dbReference>
<comment type="caution">
    <text evidence="8">The sequence shown here is derived from an EMBL/GenBank/DDBJ whole genome shotgun (WGS) entry which is preliminary data.</text>
</comment>
<dbReference type="GO" id="GO:0009279">
    <property type="term" value="C:cell outer membrane"/>
    <property type="evidence" value="ECO:0007669"/>
    <property type="project" value="UniProtKB-SubCell"/>
</dbReference>
<keyword evidence="3 6" id="KW-0732">Signal</keyword>
<gene>
    <name evidence="8" type="ORF">F7D25_02670</name>
</gene>
<proteinExistence type="inferred from homology"/>
<reference evidence="8 9" key="1">
    <citation type="submission" date="2019-09" db="EMBL/GenBank/DDBJ databases">
        <title>Distinct polysaccharide growth profiles of human intestinal Prevotella copri isolates.</title>
        <authorList>
            <person name="Fehlner-Peach H."/>
            <person name="Magnabosco C."/>
            <person name="Raghavan V."/>
            <person name="Scher J.U."/>
            <person name="Tett A."/>
            <person name="Cox L.M."/>
            <person name="Gottsegen C."/>
            <person name="Watters A."/>
            <person name="Wiltshire- Gordon J.D."/>
            <person name="Segata N."/>
            <person name="Bonneau R."/>
            <person name="Littman D.R."/>
        </authorList>
    </citation>
    <scope>NUCLEOTIDE SEQUENCE [LARGE SCALE GENOMIC DNA]</scope>
    <source>
        <strain evidence="9">iAA917</strain>
    </source>
</reference>
<dbReference type="RefSeq" id="WP_153092468.1">
    <property type="nucleotide sequence ID" value="NZ_VZAH01000024.1"/>
</dbReference>
<dbReference type="InterPro" id="IPR011990">
    <property type="entry name" value="TPR-like_helical_dom_sf"/>
</dbReference>
<feature type="domain" description="RagB/SusD" evidence="7">
    <location>
        <begin position="298"/>
        <end position="644"/>
    </location>
</feature>
<comment type="subcellular location">
    <subcellularLocation>
        <location evidence="1">Cell outer membrane</location>
    </subcellularLocation>
</comment>
<dbReference type="Gene3D" id="1.25.40.390">
    <property type="match status" value="1"/>
</dbReference>
<evidence type="ECO:0000256" key="3">
    <source>
        <dbReference type="ARBA" id="ARBA00022729"/>
    </source>
</evidence>
<evidence type="ECO:0000256" key="6">
    <source>
        <dbReference type="SAM" id="SignalP"/>
    </source>
</evidence>
<dbReference type="InterPro" id="IPR012944">
    <property type="entry name" value="SusD_RagB_dom"/>
</dbReference>
<dbReference type="SUPFAM" id="SSF48452">
    <property type="entry name" value="TPR-like"/>
    <property type="match status" value="1"/>
</dbReference>
<protein>
    <submittedName>
        <fullName evidence="8">RagB/SusD family nutrient uptake outer membrane protein</fullName>
    </submittedName>
</protein>
<dbReference type="AlphaFoldDB" id="A0A6G1VIG9"/>
<evidence type="ECO:0000313" key="8">
    <source>
        <dbReference type="EMBL" id="MQP13335.1"/>
    </source>
</evidence>